<dbReference type="SMART" id="SM00355">
    <property type="entry name" value="ZnF_C2H2"/>
    <property type="match status" value="2"/>
</dbReference>
<dbReference type="GeneID" id="64860314"/>
<accession>A0A8H2VK13</accession>
<dbReference type="GO" id="GO:0008270">
    <property type="term" value="F:zinc ion binding"/>
    <property type="evidence" value="ECO:0007669"/>
    <property type="project" value="UniProtKB-KW"/>
</dbReference>
<dbReference type="InterPro" id="IPR024598">
    <property type="entry name" value="SF3a60/Prp9_C"/>
</dbReference>
<dbReference type="InterPro" id="IPR013087">
    <property type="entry name" value="Znf_C2H2_type"/>
</dbReference>
<dbReference type="SUPFAM" id="SSF57667">
    <property type="entry name" value="beta-beta-alpha zinc fingers"/>
    <property type="match status" value="1"/>
</dbReference>
<dbReference type="InterPro" id="IPR036236">
    <property type="entry name" value="Znf_C2H2_sf"/>
</dbReference>
<dbReference type="OrthoDB" id="2160351at2759"/>
<protein>
    <submittedName>
        <fullName evidence="8">Similar to Saccharomyces cerevisiae YDL030W PRP9 Subunit of the SF3a splicing factor complex, required for spliceosome assembly</fullName>
    </submittedName>
</protein>
<evidence type="ECO:0000259" key="7">
    <source>
        <dbReference type="PROSITE" id="PS00028"/>
    </source>
</evidence>
<dbReference type="InterPro" id="IPR031590">
    <property type="entry name" value="PRP9_N"/>
</dbReference>
<feature type="compositionally biased region" description="Acidic residues" evidence="6">
    <location>
        <begin position="358"/>
        <end position="369"/>
    </location>
</feature>
<dbReference type="InterPro" id="IPR022755">
    <property type="entry name" value="Znf_C2H2_jaz"/>
</dbReference>
<comment type="caution">
    <text evidence="8">The sequence shown here is derived from an EMBL/GenBank/DDBJ whole genome shotgun (WGS) entry which is preliminary data.</text>
</comment>
<evidence type="ECO:0000256" key="5">
    <source>
        <dbReference type="ARBA" id="ARBA00023242"/>
    </source>
</evidence>
<gene>
    <name evidence="8" type="ORF">KABA2_13S05346</name>
</gene>
<keyword evidence="2" id="KW-0479">Metal-binding</keyword>
<dbReference type="InterPro" id="IPR003604">
    <property type="entry name" value="Matrin/U1-like-C_Znf_C2H2"/>
</dbReference>
<dbReference type="Proteomes" id="UP000644660">
    <property type="component" value="Unassembled WGS sequence"/>
</dbReference>
<evidence type="ECO:0000256" key="1">
    <source>
        <dbReference type="ARBA" id="ARBA00004123"/>
    </source>
</evidence>
<proteinExistence type="predicted"/>
<evidence type="ECO:0000313" key="8">
    <source>
        <dbReference type="EMBL" id="CAB4257201.1"/>
    </source>
</evidence>
<dbReference type="InterPro" id="IPR031774">
    <property type="entry name" value="SF3A3_dom"/>
</dbReference>
<name>A0A8H2VK13_9SACH</name>
<feature type="domain" description="C2H2-type" evidence="7">
    <location>
        <begin position="272"/>
        <end position="294"/>
    </location>
</feature>
<dbReference type="GO" id="GO:0003723">
    <property type="term" value="F:RNA binding"/>
    <property type="evidence" value="ECO:0007669"/>
    <property type="project" value="InterPro"/>
</dbReference>
<evidence type="ECO:0000256" key="3">
    <source>
        <dbReference type="ARBA" id="ARBA00022771"/>
    </source>
</evidence>
<dbReference type="PANTHER" id="PTHR12786">
    <property type="entry name" value="SPLICING FACTOR SF3A-RELATED"/>
    <property type="match status" value="1"/>
</dbReference>
<evidence type="ECO:0000313" key="9">
    <source>
        <dbReference type="Proteomes" id="UP000644660"/>
    </source>
</evidence>
<organism evidence="8 9">
    <name type="scientific">Maudiozyma barnettii</name>
    <dbReference type="NCBI Taxonomy" id="61262"/>
    <lineage>
        <taxon>Eukaryota</taxon>
        <taxon>Fungi</taxon>
        <taxon>Dikarya</taxon>
        <taxon>Ascomycota</taxon>
        <taxon>Saccharomycotina</taxon>
        <taxon>Saccharomycetes</taxon>
        <taxon>Saccharomycetales</taxon>
        <taxon>Saccharomycetaceae</taxon>
        <taxon>Maudiozyma</taxon>
    </lineage>
</organism>
<dbReference type="PROSITE" id="PS00028">
    <property type="entry name" value="ZINC_FINGER_C2H2_1"/>
    <property type="match status" value="1"/>
</dbReference>
<dbReference type="InterPro" id="IPR051421">
    <property type="entry name" value="RNA_Proc_DNA_Dmg_Regulator"/>
</dbReference>
<dbReference type="Pfam" id="PF16958">
    <property type="entry name" value="PRP9_N"/>
    <property type="match status" value="1"/>
</dbReference>
<keyword evidence="9" id="KW-1185">Reference proteome</keyword>
<reference evidence="8 9" key="1">
    <citation type="submission" date="2020-05" db="EMBL/GenBank/DDBJ databases">
        <authorList>
            <person name="Casaregola S."/>
            <person name="Devillers H."/>
            <person name="Grondin C."/>
        </authorList>
    </citation>
    <scope>NUCLEOTIDE SEQUENCE [LARGE SCALE GENOMIC DNA]</scope>
    <source>
        <strain evidence="8 9">CLIB 1767</strain>
    </source>
</reference>
<dbReference type="Pfam" id="PF16837">
    <property type="entry name" value="SF3A3"/>
    <property type="match status" value="1"/>
</dbReference>
<keyword evidence="4" id="KW-0862">Zinc</keyword>
<keyword evidence="5" id="KW-0539">Nucleus</keyword>
<keyword evidence="3" id="KW-0863">Zinc-finger</keyword>
<comment type="subcellular location">
    <subcellularLocation>
        <location evidence="1">Nucleus</location>
    </subcellularLocation>
</comment>
<dbReference type="GO" id="GO:0000398">
    <property type="term" value="P:mRNA splicing, via spliceosome"/>
    <property type="evidence" value="ECO:0007669"/>
    <property type="project" value="InterPro"/>
</dbReference>
<dbReference type="Pfam" id="PF11931">
    <property type="entry name" value="SF3a60_Prp9_C"/>
    <property type="match status" value="1"/>
</dbReference>
<feature type="region of interest" description="Disordered" evidence="6">
    <location>
        <begin position="339"/>
        <end position="383"/>
    </location>
</feature>
<evidence type="ECO:0000256" key="4">
    <source>
        <dbReference type="ARBA" id="ARBA00022833"/>
    </source>
</evidence>
<evidence type="ECO:0000256" key="2">
    <source>
        <dbReference type="ARBA" id="ARBA00022723"/>
    </source>
</evidence>
<dbReference type="SMART" id="SM00451">
    <property type="entry name" value="ZnF_U1"/>
    <property type="match status" value="2"/>
</dbReference>
<dbReference type="AlphaFoldDB" id="A0A8H2VK13"/>
<dbReference type="GO" id="GO:0005681">
    <property type="term" value="C:spliceosomal complex"/>
    <property type="evidence" value="ECO:0007669"/>
    <property type="project" value="InterPro"/>
</dbReference>
<dbReference type="RefSeq" id="XP_041409045.1">
    <property type="nucleotide sequence ID" value="XM_041553111.1"/>
</dbReference>
<dbReference type="PANTHER" id="PTHR12786:SF2">
    <property type="entry name" value="SPLICING FACTOR 3A SUBUNIT 3"/>
    <property type="match status" value="1"/>
</dbReference>
<dbReference type="Gene3D" id="3.30.160.60">
    <property type="entry name" value="Classic Zinc Finger"/>
    <property type="match status" value="1"/>
</dbReference>
<dbReference type="EMBL" id="CAEFZW010000013">
    <property type="protein sequence ID" value="CAB4257201.1"/>
    <property type="molecule type" value="Genomic_DNA"/>
</dbReference>
<dbReference type="Pfam" id="PF12171">
    <property type="entry name" value="zf-C2H2_jaz"/>
    <property type="match status" value="1"/>
</dbReference>
<sequence>MTHLEQRLGLNEDLEIIEDAISQRLQRNPELYYSSLDKLQSLCHTKVHLPPSKQMVSNKIYRTSKPHRSSKQVQAQMHEMRLFLDDYYRKLSELNKISKLPQNESSNEDKLEQLKLQIDNIQSNDKLVSNLEPKTKEYAMKSGPTTILSVRAAGLHINDIFNREEQYGEYMDLEPLHSEWVQASKNTECTLLQYLSQFECFMDKEEYLKKPPMDRKSSRYMDFVKKLSLYIEGFFHRKYCIIDKTVATSHLQHDFKDYISKPLDPNDTRLFCVVCSKHFKGEAVFENHTKGKPHLKQLNKRSEELFAEYKLHKYLSLLRDEFTSTKTLIERKQAFTAQERMEEIQELDSTYNAPTCTPDDDDNDEEEDSQGTNSTSTAALGMPVGPDGVPMPFWLYKLQGLDVNYTCEICGNESFQGRRQFLRHFHDPKHQYRLRCLGIEPSATFNGIATIHEAQELQNSLANTTTNTTTNITIANTTSVEEVEDREGNVLSHEDFLELQRQGLL</sequence>
<evidence type="ECO:0000256" key="6">
    <source>
        <dbReference type="SAM" id="MobiDB-lite"/>
    </source>
</evidence>